<keyword evidence="3" id="KW-1185">Reference proteome</keyword>
<feature type="non-terminal residue" evidence="2">
    <location>
        <position position="131"/>
    </location>
</feature>
<feature type="domain" description="Type IV secretion system coupling protein TraD DNA-binding" evidence="1">
    <location>
        <begin position="46"/>
        <end position="87"/>
    </location>
</feature>
<protein>
    <submittedName>
        <fullName evidence="2">Type IV secretion system DNA-binding domain-containing protein</fullName>
    </submittedName>
</protein>
<proteinExistence type="predicted"/>
<dbReference type="Pfam" id="PF10412">
    <property type="entry name" value="TrwB_AAD_bind"/>
    <property type="match status" value="1"/>
</dbReference>
<comment type="caution">
    <text evidence="2">The sequence shown here is derived from an EMBL/GenBank/DDBJ whole genome shotgun (WGS) entry which is preliminary data.</text>
</comment>
<dbReference type="RefSeq" id="WP_311638247.1">
    <property type="nucleotide sequence ID" value="NZ_JAVRFF010000385.1"/>
</dbReference>
<sequence length="131" mass="14526">MPDGSTSHTAGKFKPSVASKFWGKGVSMYGLDRETNLQLWTTDSDDRVHTLILGTTGSGKTELIHNLLFNQVLNNSGFIACDAKGDVSFYERQTTLLRRLARHDDLLAISYAAGKRDFSKPQDDKPSNTFN</sequence>
<gene>
    <name evidence="2" type="ORF">RM863_40260</name>
</gene>
<dbReference type="EMBL" id="JAVRFF010000385">
    <property type="protein sequence ID" value="MDT0478358.1"/>
    <property type="molecule type" value="Genomic_DNA"/>
</dbReference>
<evidence type="ECO:0000259" key="1">
    <source>
        <dbReference type="Pfam" id="PF10412"/>
    </source>
</evidence>
<accession>A0ABU2UYI6</accession>
<dbReference type="GO" id="GO:0003677">
    <property type="term" value="F:DNA binding"/>
    <property type="evidence" value="ECO:0007669"/>
    <property type="project" value="UniProtKB-KW"/>
</dbReference>
<organism evidence="2 3">
    <name type="scientific">Streptomyces hintoniae</name>
    <dbReference type="NCBI Taxonomy" id="3075521"/>
    <lineage>
        <taxon>Bacteria</taxon>
        <taxon>Bacillati</taxon>
        <taxon>Actinomycetota</taxon>
        <taxon>Actinomycetes</taxon>
        <taxon>Kitasatosporales</taxon>
        <taxon>Streptomycetaceae</taxon>
        <taxon>Streptomyces</taxon>
    </lineage>
</organism>
<dbReference type="Gene3D" id="3.40.50.300">
    <property type="entry name" value="P-loop containing nucleotide triphosphate hydrolases"/>
    <property type="match status" value="1"/>
</dbReference>
<reference evidence="2" key="1">
    <citation type="submission" date="2024-05" db="EMBL/GenBank/DDBJ databases">
        <title>30 novel species of actinomycetes from the DSMZ collection.</title>
        <authorList>
            <person name="Nouioui I."/>
        </authorList>
    </citation>
    <scope>NUCLEOTIDE SEQUENCE</scope>
    <source>
        <strain evidence="2">DSM 41014</strain>
    </source>
</reference>
<dbReference type="InterPro" id="IPR027417">
    <property type="entry name" value="P-loop_NTPase"/>
</dbReference>
<dbReference type="SUPFAM" id="SSF52540">
    <property type="entry name" value="P-loop containing nucleoside triphosphate hydrolases"/>
    <property type="match status" value="1"/>
</dbReference>
<evidence type="ECO:0000313" key="2">
    <source>
        <dbReference type="EMBL" id="MDT0478358.1"/>
    </source>
</evidence>
<evidence type="ECO:0000313" key="3">
    <source>
        <dbReference type="Proteomes" id="UP001180489"/>
    </source>
</evidence>
<dbReference type="Proteomes" id="UP001180489">
    <property type="component" value="Unassembled WGS sequence"/>
</dbReference>
<keyword evidence="2" id="KW-0238">DNA-binding</keyword>
<dbReference type="CDD" id="cd01127">
    <property type="entry name" value="TrwB_TraG_TraD_VirD4"/>
    <property type="match status" value="1"/>
</dbReference>
<dbReference type="InterPro" id="IPR019476">
    <property type="entry name" value="T4SS_TraD_DNA-bd"/>
</dbReference>
<name>A0ABU2UYI6_9ACTN</name>